<comment type="caution">
    <text evidence="3">The sequence shown here is derived from an EMBL/GenBank/DDBJ whole genome shotgun (WGS) entry which is preliminary data.</text>
</comment>
<protein>
    <submittedName>
        <fullName evidence="3">Uncharacterized protein</fullName>
    </submittedName>
</protein>
<proteinExistence type="predicted"/>
<dbReference type="Proteomes" id="UP000758155">
    <property type="component" value="Unassembled WGS sequence"/>
</dbReference>
<evidence type="ECO:0000313" key="4">
    <source>
        <dbReference type="Proteomes" id="UP000758155"/>
    </source>
</evidence>
<name>A0A9P4WXD5_9PLEO</name>
<dbReference type="OrthoDB" id="3689315at2759"/>
<evidence type="ECO:0000313" key="3">
    <source>
        <dbReference type="EMBL" id="KAF3044729.1"/>
    </source>
</evidence>
<organism evidence="3 4">
    <name type="scientific">Didymella heteroderae</name>
    <dbReference type="NCBI Taxonomy" id="1769908"/>
    <lineage>
        <taxon>Eukaryota</taxon>
        <taxon>Fungi</taxon>
        <taxon>Dikarya</taxon>
        <taxon>Ascomycota</taxon>
        <taxon>Pezizomycotina</taxon>
        <taxon>Dothideomycetes</taxon>
        <taxon>Pleosporomycetidae</taxon>
        <taxon>Pleosporales</taxon>
        <taxon>Pleosporineae</taxon>
        <taxon>Didymellaceae</taxon>
        <taxon>Didymella</taxon>
    </lineage>
</organism>
<dbReference type="AlphaFoldDB" id="A0A9P4WXD5"/>
<gene>
    <name evidence="3" type="ORF">E8E12_009904</name>
</gene>
<accession>A0A9P4WXD5</accession>
<dbReference type="EMBL" id="SWKV01000008">
    <property type="protein sequence ID" value="KAF3044729.1"/>
    <property type="molecule type" value="Genomic_DNA"/>
</dbReference>
<sequence length="262" mass="25518">MRSSTVVALFATSAVAQSSVEMKTGSAAHIIMPLGLQVSTVTVLGSSSGTTTYINSCSSTGVPSSFLSEATAGASSTGSAISSARSAAGTLQLTPIAAPSTTTAARLRRQDGSLLDGLCEPITIKQASESAQIQMKDPSDGVWSAEINCNWKGAMESADLTCTATQSGLIPNEMGSEGTTSAVLKASEVAEASVIQTVEVVSPASNSANPTASGSQSGSASSTASGSGAPAATGAAAGAPLPMGMMAFVGGAAGVFAAALAL</sequence>
<evidence type="ECO:0000256" key="1">
    <source>
        <dbReference type="SAM" id="MobiDB-lite"/>
    </source>
</evidence>
<feature type="region of interest" description="Disordered" evidence="1">
    <location>
        <begin position="203"/>
        <end position="234"/>
    </location>
</feature>
<keyword evidence="2" id="KW-0732">Signal</keyword>
<feature type="signal peptide" evidence="2">
    <location>
        <begin position="1"/>
        <end position="16"/>
    </location>
</feature>
<keyword evidence="4" id="KW-1185">Reference proteome</keyword>
<feature type="chain" id="PRO_5040390834" evidence="2">
    <location>
        <begin position="17"/>
        <end position="262"/>
    </location>
</feature>
<reference evidence="3" key="1">
    <citation type="submission" date="2019-04" db="EMBL/GenBank/DDBJ databases">
        <title>Sequencing of skin fungus with MAO and IRED activity.</title>
        <authorList>
            <person name="Marsaioli A.J."/>
            <person name="Bonatto J.M.C."/>
            <person name="Reis Junior O."/>
        </authorList>
    </citation>
    <scope>NUCLEOTIDE SEQUENCE</scope>
    <source>
        <strain evidence="3">28M1</strain>
    </source>
</reference>
<evidence type="ECO:0000256" key="2">
    <source>
        <dbReference type="SAM" id="SignalP"/>
    </source>
</evidence>